<reference evidence="1 2" key="1">
    <citation type="submission" date="2017-11" db="EMBL/GenBank/DDBJ databases">
        <title>De-novo sequencing of pomegranate (Punica granatum L.) genome.</title>
        <authorList>
            <person name="Akparov Z."/>
            <person name="Amiraslanov A."/>
            <person name="Hajiyeva S."/>
            <person name="Abbasov M."/>
            <person name="Kaur K."/>
            <person name="Hamwieh A."/>
            <person name="Solovyev V."/>
            <person name="Salamov A."/>
            <person name="Braich B."/>
            <person name="Kosarev P."/>
            <person name="Mahmoud A."/>
            <person name="Hajiyev E."/>
            <person name="Babayeva S."/>
            <person name="Izzatullayeva V."/>
            <person name="Mammadov A."/>
            <person name="Mammadov A."/>
            <person name="Sharifova S."/>
            <person name="Ojaghi J."/>
            <person name="Eynullazada K."/>
            <person name="Bayramov B."/>
            <person name="Abdulazimova A."/>
            <person name="Shahmuradov I."/>
        </authorList>
    </citation>
    <scope>NUCLEOTIDE SEQUENCE [LARGE SCALE GENOMIC DNA]</scope>
    <source>
        <strain evidence="2">cv. AG2017</strain>
        <tissue evidence="1">Leaf</tissue>
    </source>
</reference>
<keyword evidence="2" id="KW-1185">Reference proteome</keyword>
<evidence type="ECO:0000313" key="2">
    <source>
        <dbReference type="Proteomes" id="UP000233551"/>
    </source>
</evidence>
<sequence>MLKKEEEATLPEVVVNCKCREEAVIFLEVVVNCKCREAARMVMVATETCKQRMVVTSLEVVVTCKRTEVEAKAMLGGDFFGGGGALLKYRGGGDSEGGEVVTMAKGVVETCKHRAVVATSFEVVANYKHMEEVEMGKVMAMVVVETYKYREVAVRVMGVEEAYRYMEEVETSQEVVATYRHRAVEVMEKGEVETYRCGGGEVETYRCREVKEMEKEVVEICKYKVVVVVVVVEMVMAMVGEEIYRYMEVVGKVKVVAVTYRYTDLVVMEKMVGENCRCMGEAGRVTMEEETCGHIEEVVLVMVVVAICKCKEVDEMSMVVVENYGYVWFTCFHREHNNYSVRNKCSIVWLNGMRNSYSDPEDLSGLRNPSRAFSVEIERHHVFDSSRFLLLLLLLLLSSLLLMLRPQVSFEASNLLIESRKGFDRFEVESLRPKPRALIQGREALTKAYVLRPMQKYTANPSKNKVHIGQAGP</sequence>
<dbReference type="Proteomes" id="UP000233551">
    <property type="component" value="Unassembled WGS sequence"/>
</dbReference>
<organism evidence="1 2">
    <name type="scientific">Punica granatum</name>
    <name type="common">Pomegranate</name>
    <dbReference type="NCBI Taxonomy" id="22663"/>
    <lineage>
        <taxon>Eukaryota</taxon>
        <taxon>Viridiplantae</taxon>
        <taxon>Streptophyta</taxon>
        <taxon>Embryophyta</taxon>
        <taxon>Tracheophyta</taxon>
        <taxon>Spermatophyta</taxon>
        <taxon>Magnoliopsida</taxon>
        <taxon>eudicotyledons</taxon>
        <taxon>Gunneridae</taxon>
        <taxon>Pentapetalae</taxon>
        <taxon>rosids</taxon>
        <taxon>malvids</taxon>
        <taxon>Myrtales</taxon>
        <taxon>Lythraceae</taxon>
        <taxon>Punica</taxon>
    </lineage>
</organism>
<protein>
    <submittedName>
        <fullName evidence="1">Uncharacterized protein</fullName>
    </submittedName>
</protein>
<accession>A0A2I0JWF7</accession>
<dbReference type="EMBL" id="PGOL01001181">
    <property type="protein sequence ID" value="PKI60193.1"/>
    <property type="molecule type" value="Genomic_DNA"/>
</dbReference>
<proteinExistence type="predicted"/>
<dbReference type="AlphaFoldDB" id="A0A2I0JWF7"/>
<gene>
    <name evidence="1" type="ORF">CRG98_019381</name>
</gene>
<comment type="caution">
    <text evidence="1">The sequence shown here is derived from an EMBL/GenBank/DDBJ whole genome shotgun (WGS) entry which is preliminary data.</text>
</comment>
<name>A0A2I0JWF7_PUNGR</name>
<evidence type="ECO:0000313" key="1">
    <source>
        <dbReference type="EMBL" id="PKI60193.1"/>
    </source>
</evidence>